<dbReference type="PANTHER" id="PTHR11690">
    <property type="entry name" value="AMILORIDE-SENSITIVE SODIUM CHANNEL-RELATED"/>
    <property type="match status" value="1"/>
</dbReference>
<protein>
    <submittedName>
        <fullName evidence="15">Uncharacterized protein</fullName>
    </submittedName>
</protein>
<feature type="region of interest" description="Disordered" evidence="13">
    <location>
        <begin position="522"/>
        <end position="544"/>
    </location>
</feature>
<evidence type="ECO:0000256" key="4">
    <source>
        <dbReference type="ARBA" id="ARBA00022461"/>
    </source>
</evidence>
<keyword evidence="5 12" id="KW-0812">Transmembrane</keyword>
<keyword evidence="8 12" id="KW-0406">Ion transport</keyword>
<proteinExistence type="inferred from homology"/>
<comment type="subcellular location">
    <subcellularLocation>
        <location evidence="1">Membrane</location>
        <topology evidence="1">Multi-pass membrane protein</topology>
    </subcellularLocation>
</comment>
<keyword evidence="4 12" id="KW-0894">Sodium channel</keyword>
<keyword evidence="10 12" id="KW-0739">Sodium transport</keyword>
<evidence type="ECO:0000256" key="1">
    <source>
        <dbReference type="ARBA" id="ARBA00004141"/>
    </source>
</evidence>
<dbReference type="GO" id="GO:0015280">
    <property type="term" value="F:ligand-gated sodium channel activity"/>
    <property type="evidence" value="ECO:0007669"/>
    <property type="project" value="TreeGrafter"/>
</dbReference>
<keyword evidence="3 12" id="KW-0813">Transport</keyword>
<dbReference type="Gene3D" id="2.60.470.10">
    <property type="entry name" value="Acid-sensing ion channels like domains"/>
    <property type="match status" value="1"/>
</dbReference>
<evidence type="ECO:0000256" key="2">
    <source>
        <dbReference type="ARBA" id="ARBA00007193"/>
    </source>
</evidence>
<dbReference type="InterPro" id="IPR001873">
    <property type="entry name" value="ENaC"/>
</dbReference>
<keyword evidence="6 14" id="KW-1133">Transmembrane helix</keyword>
<evidence type="ECO:0000256" key="3">
    <source>
        <dbReference type="ARBA" id="ARBA00022448"/>
    </source>
</evidence>
<comment type="similarity">
    <text evidence="2 12">Belongs to the amiloride-sensitive sodium channel (TC 1.A.6) family.</text>
</comment>
<dbReference type="Pfam" id="PF00858">
    <property type="entry name" value="ASC"/>
    <property type="match status" value="1"/>
</dbReference>
<dbReference type="AlphaFoldDB" id="A0AAV6VFP2"/>
<dbReference type="PANTHER" id="PTHR11690:SF248">
    <property type="entry name" value="PICKPOCKET 17, ISOFORM A"/>
    <property type="match status" value="1"/>
</dbReference>
<evidence type="ECO:0000256" key="5">
    <source>
        <dbReference type="ARBA" id="ARBA00022692"/>
    </source>
</evidence>
<keyword evidence="9 14" id="KW-0472">Membrane</keyword>
<evidence type="ECO:0000256" key="10">
    <source>
        <dbReference type="ARBA" id="ARBA00023201"/>
    </source>
</evidence>
<reference evidence="15 16" key="1">
    <citation type="journal article" date="2022" name="Nat. Ecol. Evol.">
        <title>A masculinizing supergene underlies an exaggerated male reproductive morph in a spider.</title>
        <authorList>
            <person name="Hendrickx F."/>
            <person name="De Corte Z."/>
            <person name="Sonet G."/>
            <person name="Van Belleghem S.M."/>
            <person name="Kostlbacher S."/>
            <person name="Vangestel C."/>
        </authorList>
    </citation>
    <scope>NUCLEOTIDE SEQUENCE [LARGE SCALE GENOMIC DNA]</scope>
    <source>
        <strain evidence="15">W744_W776</strain>
    </source>
</reference>
<organism evidence="15 16">
    <name type="scientific">Oedothorax gibbosus</name>
    <dbReference type="NCBI Taxonomy" id="931172"/>
    <lineage>
        <taxon>Eukaryota</taxon>
        <taxon>Metazoa</taxon>
        <taxon>Ecdysozoa</taxon>
        <taxon>Arthropoda</taxon>
        <taxon>Chelicerata</taxon>
        <taxon>Arachnida</taxon>
        <taxon>Araneae</taxon>
        <taxon>Araneomorphae</taxon>
        <taxon>Entelegynae</taxon>
        <taxon>Araneoidea</taxon>
        <taxon>Linyphiidae</taxon>
        <taxon>Erigoninae</taxon>
        <taxon>Oedothorax</taxon>
    </lineage>
</organism>
<evidence type="ECO:0000256" key="11">
    <source>
        <dbReference type="ARBA" id="ARBA00023303"/>
    </source>
</evidence>
<dbReference type="PRINTS" id="PR01078">
    <property type="entry name" value="AMINACHANNEL"/>
</dbReference>
<dbReference type="GO" id="GO:0005886">
    <property type="term" value="C:plasma membrane"/>
    <property type="evidence" value="ECO:0007669"/>
    <property type="project" value="TreeGrafter"/>
</dbReference>
<evidence type="ECO:0000256" key="13">
    <source>
        <dbReference type="SAM" id="MobiDB-lite"/>
    </source>
</evidence>
<sequence length="591" mass="67462">MARGSRTPYSSLLHTYVQQTTTHGIRKIASSHPRGRRAFWALVFMISLSVCIYHCSYLIGNFLTNPKVTITQEKDADYVQFPSLTVCNLNVIKQDFVRKYFKLTSETNAAKKSTKTTFKLGNSSTVCYQSEEELLRQSAVDLSDTWLYLGVTKDNLSDHGHKYEDLIVQCTYNSNDCNDNTTAFMVVKSSVTSPIFGLCHTIAIQNRRTKKPSVIKKGGTTQGLRLTLNIERAEYWDLISSEYGVRLMVHPQGTYPTLQRGGIIASPGRSVHIGVKRKVTVLLPGREGSCSGTFSDSQIVPRLKKLDLDFDLDQVKYTYEHCNTLCQNTLLFEKCSCLDEQPRIAPGNKTPKWKFCNPCNREEAKCRSEVLKNFNDMPDECDVICKPSCNSVRYDISLSKADWPNLDHQQFVMNRSFEAWQGIPEAMGLLRGFFADDAINATAFVNDTFFKENLLRVHLFVEEMTYMSVEEKYSYTLPKLLADLGGCLGLYLGVSVISIMEFVDLCGSWSVLCLLRRSPFSSNSTQQRRTSTRKRRKNRREGSSAFRASIAHYLRKNNEVEDDTWRNSVLSPRDLQYYTEDIPRKQVIRRF</sequence>
<evidence type="ECO:0000256" key="14">
    <source>
        <dbReference type="SAM" id="Phobius"/>
    </source>
</evidence>
<dbReference type="Proteomes" id="UP000827092">
    <property type="component" value="Unassembled WGS sequence"/>
</dbReference>
<keyword evidence="11 12" id="KW-0407">Ion channel</keyword>
<dbReference type="EMBL" id="JAFNEN010000099">
    <property type="protein sequence ID" value="KAG8194765.1"/>
    <property type="molecule type" value="Genomic_DNA"/>
</dbReference>
<evidence type="ECO:0000256" key="12">
    <source>
        <dbReference type="RuleBase" id="RU000679"/>
    </source>
</evidence>
<evidence type="ECO:0000256" key="8">
    <source>
        <dbReference type="ARBA" id="ARBA00023065"/>
    </source>
</evidence>
<evidence type="ECO:0000313" key="15">
    <source>
        <dbReference type="EMBL" id="KAG8194765.1"/>
    </source>
</evidence>
<keyword evidence="7" id="KW-0915">Sodium</keyword>
<evidence type="ECO:0000256" key="7">
    <source>
        <dbReference type="ARBA" id="ARBA00023053"/>
    </source>
</evidence>
<evidence type="ECO:0000256" key="6">
    <source>
        <dbReference type="ARBA" id="ARBA00022989"/>
    </source>
</evidence>
<name>A0AAV6VFP2_9ARAC</name>
<gene>
    <name evidence="15" type="ORF">JTE90_026405</name>
</gene>
<evidence type="ECO:0000313" key="16">
    <source>
        <dbReference type="Proteomes" id="UP000827092"/>
    </source>
</evidence>
<comment type="caution">
    <text evidence="15">The sequence shown here is derived from an EMBL/GenBank/DDBJ whole genome shotgun (WGS) entry which is preliminary data.</text>
</comment>
<feature type="transmembrane region" description="Helical" evidence="14">
    <location>
        <begin position="38"/>
        <end position="59"/>
    </location>
</feature>
<feature type="compositionally biased region" description="Basic residues" evidence="13">
    <location>
        <begin position="530"/>
        <end position="539"/>
    </location>
</feature>
<accession>A0AAV6VFP2</accession>
<keyword evidence="16" id="KW-1185">Reference proteome</keyword>
<evidence type="ECO:0000256" key="9">
    <source>
        <dbReference type="ARBA" id="ARBA00023136"/>
    </source>
</evidence>